<sequence>MKKFIEKLISQLDEDLANVDETNEISQTRTSMDIVSRQLHELKNYILDYQFLNKEEEIDFFKTYLPPLYSKLLYYKQVLHWEVRSPFASQAQRAYLEAELKRFTDALELEREFIAYCRTGNTTMDEIYFTRNEAFATHYEPDLAITYDIRFCTKGSLRLSHVLANEMLIRNIENRLQVNNVSAEKAGKSSHQADDLVFTGSKNDLTELIFALHSSGVFGQATVRQIADWIQASLHVSLNNYYRVFQSLRIRKDPVQFLHFLTNALTKRMDEADLNPRY</sequence>
<dbReference type="Pfam" id="PF09357">
    <property type="entry name" value="RteC"/>
    <property type="match status" value="1"/>
</dbReference>
<dbReference type="RefSeq" id="WP_129005071.1">
    <property type="nucleotide sequence ID" value="NZ_SDHZ01000003.1"/>
</dbReference>
<organism evidence="1 2">
    <name type="scientific">Filimonas effusa</name>
    <dbReference type="NCBI Taxonomy" id="2508721"/>
    <lineage>
        <taxon>Bacteria</taxon>
        <taxon>Pseudomonadati</taxon>
        <taxon>Bacteroidota</taxon>
        <taxon>Chitinophagia</taxon>
        <taxon>Chitinophagales</taxon>
        <taxon>Chitinophagaceae</taxon>
        <taxon>Filimonas</taxon>
    </lineage>
</organism>
<proteinExistence type="predicted"/>
<dbReference type="Proteomes" id="UP000290545">
    <property type="component" value="Unassembled WGS sequence"/>
</dbReference>
<dbReference type="AlphaFoldDB" id="A0A4Q1D1L5"/>
<dbReference type="InterPro" id="IPR018534">
    <property type="entry name" value="Tet_reg_excision_RteC"/>
</dbReference>
<protein>
    <recommendedName>
        <fullName evidence="3">Tetracycline regulation of excision, RteC</fullName>
    </recommendedName>
</protein>
<reference evidence="1 2" key="1">
    <citation type="submission" date="2019-01" db="EMBL/GenBank/DDBJ databases">
        <title>Filimonas sp. strain TTM-71.</title>
        <authorList>
            <person name="Chen W.-M."/>
        </authorList>
    </citation>
    <scope>NUCLEOTIDE SEQUENCE [LARGE SCALE GENOMIC DNA]</scope>
    <source>
        <strain evidence="1 2">TTM-71</strain>
    </source>
</reference>
<dbReference type="EMBL" id="SDHZ01000003">
    <property type="protein sequence ID" value="RXK81674.1"/>
    <property type="molecule type" value="Genomic_DNA"/>
</dbReference>
<evidence type="ECO:0008006" key="3">
    <source>
        <dbReference type="Google" id="ProtNLM"/>
    </source>
</evidence>
<comment type="caution">
    <text evidence="1">The sequence shown here is derived from an EMBL/GenBank/DDBJ whole genome shotgun (WGS) entry which is preliminary data.</text>
</comment>
<accession>A0A4Q1D1L5</accession>
<name>A0A4Q1D1L5_9BACT</name>
<gene>
    <name evidence="1" type="ORF">ESB13_17920</name>
</gene>
<dbReference type="OrthoDB" id="790983at2"/>
<keyword evidence="2" id="KW-1185">Reference proteome</keyword>
<evidence type="ECO:0000313" key="2">
    <source>
        <dbReference type="Proteomes" id="UP000290545"/>
    </source>
</evidence>
<evidence type="ECO:0000313" key="1">
    <source>
        <dbReference type="EMBL" id="RXK81674.1"/>
    </source>
</evidence>